<dbReference type="AlphaFoldDB" id="A0A645HF10"/>
<comment type="caution">
    <text evidence="1">The sequence shown here is derived from an EMBL/GenBank/DDBJ whole genome shotgun (WGS) entry which is preliminary data.</text>
</comment>
<dbReference type="EMBL" id="VSSQ01091637">
    <property type="protein sequence ID" value="MPN37146.1"/>
    <property type="molecule type" value="Genomic_DNA"/>
</dbReference>
<name>A0A645HF10_9ZZZZ</name>
<reference evidence="1" key="1">
    <citation type="submission" date="2019-08" db="EMBL/GenBank/DDBJ databases">
        <authorList>
            <person name="Kucharzyk K."/>
            <person name="Murdoch R.W."/>
            <person name="Higgins S."/>
            <person name="Loffler F."/>
        </authorList>
    </citation>
    <scope>NUCLEOTIDE SEQUENCE</scope>
</reference>
<gene>
    <name evidence="1" type="ORF">SDC9_184662</name>
</gene>
<evidence type="ECO:0000313" key="1">
    <source>
        <dbReference type="EMBL" id="MPN37146.1"/>
    </source>
</evidence>
<accession>A0A645HF10</accession>
<protein>
    <submittedName>
        <fullName evidence="1">Uncharacterized protein</fullName>
    </submittedName>
</protein>
<sequence length="90" mass="10238">MLAERFEPYEPLLARRSDSHVLDVLLDLIAELPQRGNKLARRTAALNRFIHVLADRIPPGALACFLRHVLGIIHPVPLWVQDNRQVVFPA</sequence>
<proteinExistence type="predicted"/>
<organism evidence="1">
    <name type="scientific">bioreactor metagenome</name>
    <dbReference type="NCBI Taxonomy" id="1076179"/>
    <lineage>
        <taxon>unclassified sequences</taxon>
        <taxon>metagenomes</taxon>
        <taxon>ecological metagenomes</taxon>
    </lineage>
</organism>